<dbReference type="RefSeq" id="WP_220166082.1">
    <property type="nucleotide sequence ID" value="NZ_CP080507.1"/>
</dbReference>
<proteinExistence type="predicted"/>
<organism evidence="2 3">
    <name type="scientific">Horticoccus luteus</name>
    <dbReference type="NCBI Taxonomy" id="2862869"/>
    <lineage>
        <taxon>Bacteria</taxon>
        <taxon>Pseudomonadati</taxon>
        <taxon>Verrucomicrobiota</taxon>
        <taxon>Opitutia</taxon>
        <taxon>Opitutales</taxon>
        <taxon>Opitutaceae</taxon>
        <taxon>Horticoccus</taxon>
    </lineage>
</organism>
<dbReference type="Pfam" id="PF01797">
    <property type="entry name" value="Y1_Tnp"/>
    <property type="match status" value="1"/>
</dbReference>
<dbReference type="Gene3D" id="3.30.70.1290">
    <property type="entry name" value="Transposase IS200-like"/>
    <property type="match status" value="1"/>
</dbReference>
<dbReference type="InterPro" id="IPR036515">
    <property type="entry name" value="Transposase_17_sf"/>
</dbReference>
<evidence type="ECO:0000313" key="2">
    <source>
        <dbReference type="EMBL" id="QYM80629.1"/>
    </source>
</evidence>
<feature type="domain" description="Transposase IS200-like" evidence="1">
    <location>
        <begin position="3"/>
        <end position="117"/>
    </location>
</feature>
<dbReference type="GO" id="GO:0003677">
    <property type="term" value="F:DNA binding"/>
    <property type="evidence" value="ECO:0007669"/>
    <property type="project" value="InterPro"/>
</dbReference>
<reference evidence="2" key="1">
    <citation type="submission" date="2021-08" db="EMBL/GenBank/DDBJ databases">
        <title>Genome of a novel bacterium of the phylum Verrucomicrobia, Oleiharenicola sp. KSB-15.</title>
        <authorList>
            <person name="Chung J.-H."/>
            <person name="Ahn J.-H."/>
            <person name="Yoon Y."/>
            <person name="Kim D.-Y."/>
            <person name="An S.-H."/>
            <person name="Park I."/>
            <person name="Yeon J."/>
        </authorList>
    </citation>
    <scope>NUCLEOTIDE SEQUENCE</scope>
    <source>
        <strain evidence="2">KSB-15</strain>
    </source>
</reference>
<dbReference type="PANTHER" id="PTHR34322">
    <property type="entry name" value="TRANSPOSASE, Y1_TNP DOMAIN-CONTAINING"/>
    <property type="match status" value="1"/>
</dbReference>
<dbReference type="SUPFAM" id="SSF143422">
    <property type="entry name" value="Transposase IS200-like"/>
    <property type="match status" value="1"/>
</dbReference>
<sequence length="323" mass="35890">MEYAGACYHVINRGNYRRNVFAGEGAAEAFVRTLDETATRFGWRIHAYVVMSNHFHLAVELTEPNLSDGMKWLQGTWVRRSNGVRGVVGRPFQGRYKALLVEPGHVLGQVAHYIHLNPVRAGVVAANEAIKYPWSSLPWWTRKDRPDWLEAETVLREAGGLKDTAKGWTKYQGYLEFLATDAGMAKELVAKRLSRGWCVGGEKFKAAARRDLARRGADLERSRFAGLEPGAHRAERELVWEEKLVKLAQAAEVDLRKLGSAKSAPAKVLLAAGMKQTTSVSNGWLAKRLGMGQPASVSQFVRRALLDSAGRKRIKALLSKVEA</sequence>
<dbReference type="GO" id="GO:0006313">
    <property type="term" value="P:DNA transposition"/>
    <property type="evidence" value="ECO:0007669"/>
    <property type="project" value="InterPro"/>
</dbReference>
<dbReference type="EMBL" id="CP080507">
    <property type="protein sequence ID" value="QYM80629.1"/>
    <property type="molecule type" value="Genomic_DNA"/>
</dbReference>
<evidence type="ECO:0000259" key="1">
    <source>
        <dbReference type="SMART" id="SM01321"/>
    </source>
</evidence>
<dbReference type="Proteomes" id="UP000825051">
    <property type="component" value="Chromosome"/>
</dbReference>
<dbReference type="AlphaFoldDB" id="A0A8F9TZA4"/>
<protein>
    <submittedName>
        <fullName evidence="2">Transposase</fullName>
    </submittedName>
</protein>
<keyword evidence="3" id="KW-1185">Reference proteome</keyword>
<dbReference type="KEGG" id="ole:K0B96_08515"/>
<accession>A0A8F9TZA4</accession>
<dbReference type="PANTHER" id="PTHR34322:SF2">
    <property type="entry name" value="TRANSPOSASE IS200-LIKE DOMAIN-CONTAINING PROTEIN"/>
    <property type="match status" value="1"/>
</dbReference>
<gene>
    <name evidence="2" type="ORF">K0B96_08515</name>
</gene>
<dbReference type="GO" id="GO:0004803">
    <property type="term" value="F:transposase activity"/>
    <property type="evidence" value="ECO:0007669"/>
    <property type="project" value="InterPro"/>
</dbReference>
<dbReference type="SMART" id="SM01321">
    <property type="entry name" value="Y1_Tnp"/>
    <property type="match status" value="1"/>
</dbReference>
<name>A0A8F9TZA4_9BACT</name>
<dbReference type="InterPro" id="IPR002686">
    <property type="entry name" value="Transposase_17"/>
</dbReference>
<evidence type="ECO:0000313" key="3">
    <source>
        <dbReference type="Proteomes" id="UP000825051"/>
    </source>
</evidence>